<evidence type="ECO:0000313" key="1">
    <source>
        <dbReference type="EMBL" id="RMC12357.1"/>
    </source>
</evidence>
<dbReference type="EMBL" id="QRBI01000106">
    <property type="protein sequence ID" value="RMC12357.1"/>
    <property type="molecule type" value="Genomic_DNA"/>
</dbReference>
<gene>
    <name evidence="1" type="ORF">DUI87_09872</name>
</gene>
<organism evidence="1 2">
    <name type="scientific">Hirundo rustica rustica</name>
    <dbReference type="NCBI Taxonomy" id="333673"/>
    <lineage>
        <taxon>Eukaryota</taxon>
        <taxon>Metazoa</taxon>
        <taxon>Chordata</taxon>
        <taxon>Craniata</taxon>
        <taxon>Vertebrata</taxon>
        <taxon>Euteleostomi</taxon>
        <taxon>Archelosauria</taxon>
        <taxon>Archosauria</taxon>
        <taxon>Dinosauria</taxon>
        <taxon>Saurischia</taxon>
        <taxon>Theropoda</taxon>
        <taxon>Coelurosauria</taxon>
        <taxon>Aves</taxon>
        <taxon>Neognathae</taxon>
        <taxon>Neoaves</taxon>
        <taxon>Telluraves</taxon>
        <taxon>Australaves</taxon>
        <taxon>Passeriformes</taxon>
        <taxon>Sylvioidea</taxon>
        <taxon>Hirundinidae</taxon>
        <taxon>Hirundo</taxon>
    </lineage>
</organism>
<comment type="caution">
    <text evidence="1">The sequence shown here is derived from an EMBL/GenBank/DDBJ whole genome shotgun (WGS) entry which is preliminary data.</text>
</comment>
<keyword evidence="2" id="KW-1185">Reference proteome</keyword>
<proteinExistence type="predicted"/>
<accession>A0A3M0KYZ5</accession>
<dbReference type="Proteomes" id="UP000269221">
    <property type="component" value="Unassembled WGS sequence"/>
</dbReference>
<name>A0A3M0KYZ5_HIRRU</name>
<reference evidence="1 2" key="1">
    <citation type="submission" date="2018-07" db="EMBL/GenBank/DDBJ databases">
        <title>A high quality draft genome assembly of the barn swallow (H. rustica rustica).</title>
        <authorList>
            <person name="Formenti G."/>
            <person name="Chiara M."/>
            <person name="Poveda L."/>
            <person name="Francoijs K.-J."/>
            <person name="Bonisoli-Alquati A."/>
            <person name="Canova L."/>
            <person name="Gianfranceschi L."/>
            <person name="Horner D.S."/>
            <person name="Saino N."/>
        </authorList>
    </citation>
    <scope>NUCLEOTIDE SEQUENCE [LARGE SCALE GENOMIC DNA]</scope>
    <source>
        <strain evidence="1">Chelidonia</strain>
        <tissue evidence="1">Blood</tissue>
    </source>
</reference>
<evidence type="ECO:0000313" key="2">
    <source>
        <dbReference type="Proteomes" id="UP000269221"/>
    </source>
</evidence>
<protein>
    <submittedName>
        <fullName evidence="1">Uncharacterized protein</fullName>
    </submittedName>
</protein>
<sequence>MTAGRAKFHPPPSHPTRPIDAVRANSAFRAQGLLPRGKYPIVLAGSLADVRGAQEGMLRLAQWDRALLGLLSAPQLRHAMGVVLGRPEPSYPLQSQVAKPFASHAREDGSLPAKSGTSYFRCALPPVLPFMDQCGSSFLSHNSENTLSCIFLPPPPETKGKQDRNMTFMTYLPLEVYQNRSSEMLVSSATVAA</sequence>
<dbReference type="AlphaFoldDB" id="A0A3M0KYZ5"/>